<gene>
    <name evidence="2" type="ORF">F9278_29680</name>
</gene>
<protein>
    <submittedName>
        <fullName evidence="2">Uncharacterized protein</fullName>
    </submittedName>
</protein>
<evidence type="ECO:0000256" key="1">
    <source>
        <dbReference type="SAM" id="MobiDB-lite"/>
    </source>
</evidence>
<dbReference type="AlphaFoldDB" id="A0A5P8K8I3"/>
<accession>A0A5P8K8I3</accession>
<evidence type="ECO:0000313" key="3">
    <source>
        <dbReference type="Proteomes" id="UP000327294"/>
    </source>
</evidence>
<dbReference type="EMBL" id="CP045096">
    <property type="protein sequence ID" value="QFQ99633.1"/>
    <property type="molecule type" value="Genomic_DNA"/>
</dbReference>
<keyword evidence="3" id="KW-1185">Reference proteome</keyword>
<organism evidence="2 3">
    <name type="scientific">Streptomyces phaeolivaceus</name>
    <dbReference type="NCBI Taxonomy" id="2653200"/>
    <lineage>
        <taxon>Bacteria</taxon>
        <taxon>Bacillati</taxon>
        <taxon>Actinomycetota</taxon>
        <taxon>Actinomycetes</taxon>
        <taxon>Kitasatosporales</taxon>
        <taxon>Streptomycetaceae</taxon>
        <taxon>Streptomyces</taxon>
    </lineage>
</organism>
<sequence>MQPVHDDVAYKEQEVQPPPDIDSRTDAAGHLVFTGTCPVCHGWNEYTLVDVRPGTIPKGLPWRRKATGQDLERQMDCSCPITHPGNDDEFSGCGAWWPVLIPAQGTS</sequence>
<name>A0A5P8K8I3_9ACTN</name>
<reference evidence="2 3" key="1">
    <citation type="submission" date="2019-10" db="EMBL/GenBank/DDBJ databases">
        <title>Streptomyces sp. strain GY16 isolated from leaves of Broussonetia papyrifera.</title>
        <authorList>
            <person name="Mo P."/>
        </authorList>
    </citation>
    <scope>NUCLEOTIDE SEQUENCE [LARGE SCALE GENOMIC DNA]</scope>
    <source>
        <strain evidence="2 3">GY16</strain>
    </source>
</reference>
<dbReference type="RefSeq" id="WP_152171051.1">
    <property type="nucleotide sequence ID" value="NZ_CP045096.1"/>
</dbReference>
<feature type="region of interest" description="Disordered" evidence="1">
    <location>
        <begin position="1"/>
        <end position="25"/>
    </location>
</feature>
<evidence type="ECO:0000313" key="2">
    <source>
        <dbReference type="EMBL" id="QFQ99633.1"/>
    </source>
</evidence>
<dbReference type="KEGG" id="sphv:F9278_29680"/>
<feature type="compositionally biased region" description="Basic and acidic residues" evidence="1">
    <location>
        <begin position="1"/>
        <end position="14"/>
    </location>
</feature>
<proteinExistence type="predicted"/>
<dbReference type="Proteomes" id="UP000327294">
    <property type="component" value="Chromosome"/>
</dbReference>